<name>A0A4Y1ZNE5_ARAVE</name>
<comment type="caution">
    <text evidence="3">The sequence shown here is derived from an EMBL/GenBank/DDBJ whole genome shotgun (WGS) entry which is preliminary data.</text>
</comment>
<feature type="compositionally biased region" description="Polar residues" evidence="1">
    <location>
        <begin position="67"/>
        <end position="76"/>
    </location>
</feature>
<sequence>MHFEATLGLFWDRPCNIQPRSDDKEDTWAGPPPSIRITPAGGRLALTYDLTCNRTAYTADIQWNRVSNLEPSSSGAETLPLSHRGPS</sequence>
<feature type="region of interest" description="Disordered" evidence="1">
    <location>
        <begin position="67"/>
        <end position="87"/>
    </location>
</feature>
<dbReference type="EMBL" id="BGPR01076257">
    <property type="protein sequence ID" value="GBL60191.1"/>
    <property type="molecule type" value="Genomic_DNA"/>
</dbReference>
<dbReference type="AlphaFoldDB" id="A0A4Y1ZNE5"/>
<accession>A0A4Y1ZNE5</accession>
<dbReference type="Proteomes" id="UP000499080">
    <property type="component" value="Unassembled WGS sequence"/>
</dbReference>
<dbReference type="EMBL" id="BGPR01076259">
    <property type="protein sequence ID" value="GBL60201.1"/>
    <property type="molecule type" value="Genomic_DNA"/>
</dbReference>
<evidence type="ECO:0000313" key="2">
    <source>
        <dbReference type="EMBL" id="GBL60191.1"/>
    </source>
</evidence>
<evidence type="ECO:0000256" key="1">
    <source>
        <dbReference type="SAM" id="MobiDB-lite"/>
    </source>
</evidence>
<evidence type="ECO:0000313" key="3">
    <source>
        <dbReference type="EMBL" id="GBL60201.1"/>
    </source>
</evidence>
<organism evidence="3 4">
    <name type="scientific">Araneus ventricosus</name>
    <name type="common">Orbweaver spider</name>
    <name type="synonym">Epeira ventricosa</name>
    <dbReference type="NCBI Taxonomy" id="182803"/>
    <lineage>
        <taxon>Eukaryota</taxon>
        <taxon>Metazoa</taxon>
        <taxon>Ecdysozoa</taxon>
        <taxon>Arthropoda</taxon>
        <taxon>Chelicerata</taxon>
        <taxon>Arachnida</taxon>
        <taxon>Araneae</taxon>
        <taxon>Araneomorphae</taxon>
        <taxon>Entelegynae</taxon>
        <taxon>Araneoidea</taxon>
        <taxon>Araneidae</taxon>
        <taxon>Araneus</taxon>
    </lineage>
</organism>
<protein>
    <submittedName>
        <fullName evidence="3">Uncharacterized protein</fullName>
    </submittedName>
</protein>
<evidence type="ECO:0000313" key="4">
    <source>
        <dbReference type="Proteomes" id="UP000499080"/>
    </source>
</evidence>
<keyword evidence="4" id="KW-1185">Reference proteome</keyword>
<proteinExistence type="predicted"/>
<gene>
    <name evidence="2" type="ORF">AVEN_140538_1</name>
    <name evidence="3" type="ORF">AVEN_177887_1</name>
</gene>
<reference evidence="3 4" key="1">
    <citation type="journal article" date="2019" name="Sci. Rep.">
        <title>Orb-weaving spider Araneus ventricosus genome elucidates the spidroin gene catalogue.</title>
        <authorList>
            <person name="Kono N."/>
            <person name="Nakamura H."/>
            <person name="Ohtoshi R."/>
            <person name="Moran D.A.P."/>
            <person name="Shinohara A."/>
            <person name="Yoshida Y."/>
            <person name="Fujiwara M."/>
            <person name="Mori M."/>
            <person name="Tomita M."/>
            <person name="Arakawa K."/>
        </authorList>
    </citation>
    <scope>NUCLEOTIDE SEQUENCE [LARGE SCALE GENOMIC DNA]</scope>
</reference>